<protein>
    <submittedName>
        <fullName evidence="2">Uncharacterized protein</fullName>
    </submittedName>
</protein>
<accession>A0A645B0M2</accession>
<sequence length="94" mass="10690">MHVRIRRIVKLPRNDGTGRHFLQFLRFLNRARHTERAVGEHQFRAVSRKQLSALRAHGIRHGQYHAVAPRRRGGGKPDARVAAGRFNHGSAGLD</sequence>
<evidence type="ECO:0000313" key="2">
    <source>
        <dbReference type="EMBL" id="MPM56703.1"/>
    </source>
</evidence>
<organism evidence="2">
    <name type="scientific">bioreactor metagenome</name>
    <dbReference type="NCBI Taxonomy" id="1076179"/>
    <lineage>
        <taxon>unclassified sequences</taxon>
        <taxon>metagenomes</taxon>
        <taxon>ecological metagenomes</taxon>
    </lineage>
</organism>
<proteinExistence type="predicted"/>
<evidence type="ECO:0000256" key="1">
    <source>
        <dbReference type="SAM" id="MobiDB-lite"/>
    </source>
</evidence>
<dbReference type="AlphaFoldDB" id="A0A645B0M2"/>
<feature type="region of interest" description="Disordered" evidence="1">
    <location>
        <begin position="68"/>
        <end position="94"/>
    </location>
</feature>
<name>A0A645B0M2_9ZZZZ</name>
<reference evidence="2" key="1">
    <citation type="submission" date="2019-08" db="EMBL/GenBank/DDBJ databases">
        <authorList>
            <person name="Kucharzyk K."/>
            <person name="Murdoch R.W."/>
            <person name="Higgins S."/>
            <person name="Loffler F."/>
        </authorList>
    </citation>
    <scope>NUCLEOTIDE SEQUENCE</scope>
</reference>
<dbReference type="EMBL" id="VSSQ01015889">
    <property type="protein sequence ID" value="MPM56703.1"/>
    <property type="molecule type" value="Genomic_DNA"/>
</dbReference>
<comment type="caution">
    <text evidence="2">The sequence shown here is derived from an EMBL/GenBank/DDBJ whole genome shotgun (WGS) entry which is preliminary data.</text>
</comment>
<gene>
    <name evidence="2" type="ORF">SDC9_103517</name>
</gene>